<reference evidence="1 2" key="1">
    <citation type="submission" date="2024-01" db="EMBL/GenBank/DDBJ databases">
        <title>The complete chloroplast genome sequence of Lithospermum erythrorhizon: insights into the phylogenetic relationship among Boraginaceae species and the maternal lineages of purple gromwells.</title>
        <authorList>
            <person name="Okada T."/>
            <person name="Watanabe K."/>
        </authorList>
    </citation>
    <scope>NUCLEOTIDE SEQUENCE [LARGE SCALE GENOMIC DNA]</scope>
</reference>
<comment type="caution">
    <text evidence="1">The sequence shown here is derived from an EMBL/GenBank/DDBJ whole genome shotgun (WGS) entry which is preliminary data.</text>
</comment>
<evidence type="ECO:0000313" key="1">
    <source>
        <dbReference type="EMBL" id="GAA0162122.1"/>
    </source>
</evidence>
<dbReference type="AlphaFoldDB" id="A0AAV3QG83"/>
<proteinExistence type="predicted"/>
<gene>
    <name evidence="1" type="ORF">LIER_18286</name>
</gene>
<organism evidence="1 2">
    <name type="scientific">Lithospermum erythrorhizon</name>
    <name type="common">Purple gromwell</name>
    <name type="synonym">Lithospermum officinale var. erythrorhizon</name>
    <dbReference type="NCBI Taxonomy" id="34254"/>
    <lineage>
        <taxon>Eukaryota</taxon>
        <taxon>Viridiplantae</taxon>
        <taxon>Streptophyta</taxon>
        <taxon>Embryophyta</taxon>
        <taxon>Tracheophyta</taxon>
        <taxon>Spermatophyta</taxon>
        <taxon>Magnoliopsida</taxon>
        <taxon>eudicotyledons</taxon>
        <taxon>Gunneridae</taxon>
        <taxon>Pentapetalae</taxon>
        <taxon>asterids</taxon>
        <taxon>lamiids</taxon>
        <taxon>Boraginales</taxon>
        <taxon>Boraginaceae</taxon>
        <taxon>Boraginoideae</taxon>
        <taxon>Lithospermeae</taxon>
        <taxon>Lithospermum</taxon>
    </lineage>
</organism>
<sequence length="140" mass="16199">MNIALLAKQGWRVATKEASLLFKVLKGRYFKRSSFLHAKLGSNSSYGWRSLLERRNVLLKGVRWQVGDGRSIDVWKEPWVSRRGDFRVHGRGSNEVQWVSQFIRNGQWNRNIVLQVLGPEDAKIILAIPLSRMPTRDKLV</sequence>
<dbReference type="Proteomes" id="UP001454036">
    <property type="component" value="Unassembled WGS sequence"/>
</dbReference>
<accession>A0AAV3QG83</accession>
<keyword evidence="2" id="KW-1185">Reference proteome</keyword>
<evidence type="ECO:0000313" key="2">
    <source>
        <dbReference type="Proteomes" id="UP001454036"/>
    </source>
</evidence>
<dbReference type="EMBL" id="BAABME010004370">
    <property type="protein sequence ID" value="GAA0162122.1"/>
    <property type="molecule type" value="Genomic_DNA"/>
</dbReference>
<protein>
    <submittedName>
        <fullName evidence="1">Uncharacterized protein</fullName>
    </submittedName>
</protein>
<name>A0AAV3QG83_LITER</name>